<dbReference type="RefSeq" id="WP_329411270.1">
    <property type="nucleotide sequence ID" value="NZ_CP109441.1"/>
</dbReference>
<evidence type="ECO:0000313" key="2">
    <source>
        <dbReference type="EMBL" id="WUV47229.1"/>
    </source>
</evidence>
<organism evidence="2 3">
    <name type="scientific">Nocardia vinacea</name>
    <dbReference type="NCBI Taxonomy" id="96468"/>
    <lineage>
        <taxon>Bacteria</taxon>
        <taxon>Bacillati</taxon>
        <taxon>Actinomycetota</taxon>
        <taxon>Actinomycetes</taxon>
        <taxon>Mycobacteriales</taxon>
        <taxon>Nocardiaceae</taxon>
        <taxon>Nocardia</taxon>
    </lineage>
</organism>
<protein>
    <submittedName>
        <fullName evidence="2">DUF4192 domain-containing protein</fullName>
    </submittedName>
</protein>
<dbReference type="InterPro" id="IPR025447">
    <property type="entry name" value="DUF4192"/>
</dbReference>
<evidence type="ECO:0000256" key="1">
    <source>
        <dbReference type="SAM" id="MobiDB-lite"/>
    </source>
</evidence>
<sequence length="407" mass="43490">MSFFDPDVDDELSECTRGFGKEPRPGICAEPPPEFGDRIPGDSLHVDDPGELIVAVPAIVGFVPERSLVVAVLRGATDAEQSPIIDAVVRFDLDQEGGSRRGLAAAYAECVSHICAAEGATEVLAVIVDDRVREPRRTRRNGAGSTGPWGTLIAAFARRLARAEVYLEGAWAVRAIEADQRWWSLLDANHHGTLPDPATSMVTVAHVLEGRPIRGTRSELTALVAPDEELVHQVAVHLDSAFALAHERYAAAVRRGDPDGYHRRALEHVLWQIANIDSGVALTAQEYAELAAALRDRTVRDSLFGLAIGDHAAPAETLWVALTHALSGSDRADAATLLGYSAYIRGDGPLAGVALQAALEADPAHSMASLLEISLRTGMRPDTLRRLAYCGLGIAADLGIDLGPVVR</sequence>
<accession>A0ABZ1YVG7</accession>
<dbReference type="Pfam" id="PF13830">
    <property type="entry name" value="DUF4192"/>
    <property type="match status" value="1"/>
</dbReference>
<keyword evidence="3" id="KW-1185">Reference proteome</keyword>
<name>A0ABZ1YVG7_9NOCA</name>
<feature type="region of interest" description="Disordered" evidence="1">
    <location>
        <begin position="1"/>
        <end position="42"/>
    </location>
</feature>
<dbReference type="EMBL" id="CP109441">
    <property type="protein sequence ID" value="WUV47229.1"/>
    <property type="molecule type" value="Genomic_DNA"/>
</dbReference>
<proteinExistence type="predicted"/>
<feature type="compositionally biased region" description="Acidic residues" evidence="1">
    <location>
        <begin position="1"/>
        <end position="13"/>
    </location>
</feature>
<evidence type="ECO:0000313" key="3">
    <source>
        <dbReference type="Proteomes" id="UP001432062"/>
    </source>
</evidence>
<dbReference type="Proteomes" id="UP001432062">
    <property type="component" value="Chromosome"/>
</dbReference>
<reference evidence="2" key="1">
    <citation type="submission" date="2022-10" db="EMBL/GenBank/DDBJ databases">
        <title>The complete genomes of actinobacterial strains from the NBC collection.</title>
        <authorList>
            <person name="Joergensen T.S."/>
            <person name="Alvarez Arevalo M."/>
            <person name="Sterndorff E.B."/>
            <person name="Faurdal D."/>
            <person name="Vuksanovic O."/>
            <person name="Mourched A.-S."/>
            <person name="Charusanti P."/>
            <person name="Shaw S."/>
            <person name="Blin K."/>
            <person name="Weber T."/>
        </authorList>
    </citation>
    <scope>NUCLEOTIDE SEQUENCE</scope>
    <source>
        <strain evidence="2">NBC_01482</strain>
    </source>
</reference>
<gene>
    <name evidence="2" type="ORF">OG563_03000</name>
</gene>